<dbReference type="GO" id="GO:0003954">
    <property type="term" value="F:NADH dehydrogenase activity"/>
    <property type="evidence" value="ECO:0007669"/>
    <property type="project" value="TreeGrafter"/>
</dbReference>
<dbReference type="GO" id="GO:0009060">
    <property type="term" value="P:aerobic respiration"/>
    <property type="evidence" value="ECO:0007669"/>
    <property type="project" value="TreeGrafter"/>
</dbReference>
<evidence type="ECO:0000256" key="7">
    <source>
        <dbReference type="RuleBase" id="RU000471"/>
    </source>
</evidence>
<proteinExistence type="inferred from homology"/>
<reference evidence="10" key="1">
    <citation type="journal article" date="2015" name="Gene">
        <title>Characterization of the complete mitochondrial genomes from Polycladida (Platyhelminthes) using next-generation sequencing.</title>
        <authorList>
            <person name="Teresa Aguado M."/>
            <person name="Grande C."/>
            <person name="Gerth M."/>
            <person name="Bleidorn C."/>
            <person name="Norena C."/>
        </authorList>
    </citation>
    <scope>NUCLEOTIDE SEQUENCE</scope>
</reference>
<dbReference type="PROSITE" id="PS00667">
    <property type="entry name" value="COMPLEX1_ND1_1"/>
    <property type="match status" value="1"/>
</dbReference>
<evidence type="ECO:0000256" key="3">
    <source>
        <dbReference type="ARBA" id="ARBA00021009"/>
    </source>
</evidence>
<name>A0A0P0CFS6_9PLAT</name>
<feature type="transmembrane region" description="Helical" evidence="9">
    <location>
        <begin position="6"/>
        <end position="26"/>
    </location>
</feature>
<dbReference type="GO" id="GO:0005743">
    <property type="term" value="C:mitochondrial inner membrane"/>
    <property type="evidence" value="ECO:0007669"/>
    <property type="project" value="UniProtKB-SubCell"/>
</dbReference>
<keyword evidence="6 9" id="KW-0472">Membrane</keyword>
<dbReference type="PANTHER" id="PTHR11432">
    <property type="entry name" value="NADH DEHYDROGENASE SUBUNIT 1"/>
    <property type="match status" value="1"/>
</dbReference>
<geneLocation type="mitochondrion" evidence="10"/>
<comment type="subcellular location">
    <subcellularLocation>
        <location evidence="1">Membrane</location>
        <topology evidence="1">Multi-pass membrane protein</topology>
    </subcellularLocation>
    <subcellularLocation>
        <location evidence="7">Mitochondrion inner membrane</location>
        <topology evidence="7">Multi-pass membrane protein</topology>
    </subcellularLocation>
</comment>
<organism evidence="10">
    <name type="scientific">Hoploplana elisabelloi</name>
    <dbReference type="NCBI Taxonomy" id="1714492"/>
    <lineage>
        <taxon>Eukaryota</taxon>
        <taxon>Metazoa</taxon>
        <taxon>Spiralia</taxon>
        <taxon>Lophotrochozoa</taxon>
        <taxon>Platyhelminthes</taxon>
        <taxon>Rhabditophora</taxon>
        <taxon>Polycladida</taxon>
        <taxon>Acotylea</taxon>
        <taxon>Leptoplanoidea</taxon>
        <taxon>Hoploplanidae</taxon>
        <taxon>Hoploplana</taxon>
    </lineage>
</organism>
<evidence type="ECO:0000256" key="2">
    <source>
        <dbReference type="ARBA" id="ARBA00010535"/>
    </source>
</evidence>
<accession>A0A0P0CFS6</accession>
<gene>
    <name evidence="10" type="primary">nad1</name>
</gene>
<keyword evidence="8 10" id="KW-0496">Mitochondrion</keyword>
<dbReference type="InterPro" id="IPR001694">
    <property type="entry name" value="NADH_UbQ_OxRdtase_su1/FPO"/>
</dbReference>
<feature type="transmembrane region" description="Helical" evidence="9">
    <location>
        <begin position="276"/>
        <end position="297"/>
    </location>
</feature>
<dbReference type="EC" id="7.1.1.2" evidence="8"/>
<protein>
    <recommendedName>
        <fullName evidence="3 8">NADH-ubiquinone oxidoreductase chain 1</fullName>
        <ecNumber evidence="8">7.1.1.2</ecNumber>
    </recommendedName>
</protein>
<evidence type="ECO:0000313" key="10">
    <source>
        <dbReference type="EMBL" id="ALI86946.1"/>
    </source>
</evidence>
<feature type="transmembrane region" description="Helical" evidence="9">
    <location>
        <begin position="172"/>
        <end position="192"/>
    </location>
</feature>
<evidence type="ECO:0000256" key="6">
    <source>
        <dbReference type="ARBA" id="ARBA00023136"/>
    </source>
</evidence>
<dbReference type="HAMAP" id="MF_01350">
    <property type="entry name" value="NDH1_NuoH"/>
    <property type="match status" value="1"/>
</dbReference>
<evidence type="ECO:0000256" key="1">
    <source>
        <dbReference type="ARBA" id="ARBA00004141"/>
    </source>
</evidence>
<dbReference type="InterPro" id="IPR018086">
    <property type="entry name" value="NADH_UbQ_OxRdtase_su1_CS"/>
</dbReference>
<keyword evidence="7" id="KW-0520">NAD</keyword>
<keyword evidence="5 9" id="KW-1133">Transmembrane helix</keyword>
<evidence type="ECO:0000256" key="5">
    <source>
        <dbReference type="ARBA" id="ARBA00022989"/>
    </source>
</evidence>
<sequence length="298" mass="34167">MNYLVIIPWLLIFLNVLISIPFLTLLERKVLGYIQSRKGPNKVSYLGLLQPISDGAKLVLKELGTPNMANIFLFWISPVVSFFLMVLAWSLFPSPFSFFSFNLGVVFFLCIASLQVYTLLGSGWGSNSKYALLGSVRGAAQTISYEVSLIIILFFPCSLEFSYNFFSFLNKSFSYFFILIPIFLMWFISCLAETNRAPFDFAEGESELVSGFNIEFSALEFAFLFLSEYGNILLMSFLSALFFFPSSYLSFILFGSFFTFSFVWVRGALPRFRYDLLMSMAWKVFLPLSLFLFFFLLI</sequence>
<keyword evidence="4 7" id="KW-0812">Transmembrane</keyword>
<feature type="transmembrane region" description="Helical" evidence="9">
    <location>
        <begin position="221"/>
        <end position="242"/>
    </location>
</feature>
<dbReference type="AlphaFoldDB" id="A0A0P0CFS6"/>
<dbReference type="PROSITE" id="PS00668">
    <property type="entry name" value="COMPLEX1_ND1_2"/>
    <property type="match status" value="1"/>
</dbReference>
<evidence type="ECO:0000256" key="9">
    <source>
        <dbReference type="SAM" id="Phobius"/>
    </source>
</evidence>
<dbReference type="PANTHER" id="PTHR11432:SF3">
    <property type="entry name" value="NADH-UBIQUINONE OXIDOREDUCTASE CHAIN 1"/>
    <property type="match status" value="1"/>
</dbReference>
<comment type="catalytic activity">
    <reaction evidence="8">
        <text>a ubiquinone + NADH + 5 H(+)(in) = a ubiquinol + NAD(+) + 4 H(+)(out)</text>
        <dbReference type="Rhea" id="RHEA:29091"/>
        <dbReference type="Rhea" id="RHEA-COMP:9565"/>
        <dbReference type="Rhea" id="RHEA-COMP:9566"/>
        <dbReference type="ChEBI" id="CHEBI:15378"/>
        <dbReference type="ChEBI" id="CHEBI:16389"/>
        <dbReference type="ChEBI" id="CHEBI:17976"/>
        <dbReference type="ChEBI" id="CHEBI:57540"/>
        <dbReference type="ChEBI" id="CHEBI:57945"/>
        <dbReference type="EC" id="7.1.1.2"/>
    </reaction>
</comment>
<dbReference type="EMBL" id="KT363735">
    <property type="protein sequence ID" value="ALI86946.1"/>
    <property type="molecule type" value="Genomic_DNA"/>
</dbReference>
<dbReference type="Pfam" id="PF00146">
    <property type="entry name" value="NADHdh"/>
    <property type="match status" value="1"/>
</dbReference>
<dbReference type="GO" id="GO:0008137">
    <property type="term" value="F:NADH dehydrogenase (ubiquinone) activity"/>
    <property type="evidence" value="ECO:0007669"/>
    <property type="project" value="UniProtKB-EC"/>
</dbReference>
<feature type="transmembrane region" description="Helical" evidence="9">
    <location>
        <begin position="98"/>
        <end position="120"/>
    </location>
</feature>
<feature type="transmembrane region" description="Helical" evidence="9">
    <location>
        <begin position="71"/>
        <end position="92"/>
    </location>
</feature>
<evidence type="ECO:0000256" key="8">
    <source>
        <dbReference type="RuleBase" id="RU000473"/>
    </source>
</evidence>
<feature type="transmembrane region" description="Helical" evidence="9">
    <location>
        <begin position="248"/>
        <end position="269"/>
    </location>
</feature>
<reference evidence="10" key="2">
    <citation type="submission" date="2015-08" db="EMBL/GenBank/DDBJ databases">
        <authorList>
            <person name="Babu N.S."/>
            <person name="Beckwith C.J."/>
            <person name="Beseler K.G."/>
            <person name="Brison A."/>
            <person name="Carone J.V."/>
            <person name="Caskin T.P."/>
            <person name="Diamond M."/>
            <person name="Durham M.E."/>
            <person name="Foxe J.M."/>
            <person name="Go M."/>
            <person name="Henderson B.A."/>
            <person name="Jones I.B."/>
            <person name="McGettigan J.A."/>
            <person name="Micheletti S.J."/>
            <person name="Nasrallah M.E."/>
            <person name="Ortiz D."/>
            <person name="Piller C.R."/>
            <person name="Privatt S.R."/>
            <person name="Schneider S.L."/>
            <person name="Sharp S."/>
            <person name="Smith T.C."/>
            <person name="Stanton J.D."/>
            <person name="Ullery H.E."/>
            <person name="Wilson R.J."/>
            <person name="Serrano M.G."/>
            <person name="Buck G."/>
            <person name="Lee V."/>
            <person name="Wang Y."/>
            <person name="Carvalho R."/>
            <person name="Voegtly L."/>
            <person name="Shi R."/>
            <person name="Duckworth R."/>
            <person name="Johnson A."/>
            <person name="Loviza R."/>
            <person name="Walstead R."/>
            <person name="Shah Z."/>
            <person name="Kiflezghi M."/>
            <person name="Wade K."/>
            <person name="Ball S.L."/>
            <person name="Bradley K.W."/>
            <person name="Asai D.J."/>
            <person name="Bowman C.A."/>
            <person name="Russell D.A."/>
            <person name="Pope W.H."/>
            <person name="Jacobs-Sera D."/>
            <person name="Hendrix R.W."/>
            <person name="Hatfull G.F."/>
        </authorList>
    </citation>
    <scope>NUCLEOTIDE SEQUENCE</scope>
</reference>
<comment type="similarity">
    <text evidence="2 7">Belongs to the complex I subunit 1 family.</text>
</comment>
<evidence type="ECO:0000256" key="4">
    <source>
        <dbReference type="ARBA" id="ARBA00022692"/>
    </source>
</evidence>
<keyword evidence="8" id="KW-0830">Ubiquinone</keyword>